<protein>
    <submittedName>
        <fullName evidence="2">Uncharacterized protein</fullName>
    </submittedName>
</protein>
<gene>
    <name evidence="2" type="primary">Acey_s0314.g2215</name>
    <name evidence="2" type="ORF">Y032_0314g2215</name>
</gene>
<reference evidence="3" key="1">
    <citation type="journal article" date="2015" name="Nat. Genet.">
        <title>The genome and transcriptome of the zoonotic hookworm Ancylostoma ceylanicum identify infection-specific gene families.</title>
        <authorList>
            <person name="Schwarz E.M."/>
            <person name="Hu Y."/>
            <person name="Antoshechkin I."/>
            <person name="Miller M.M."/>
            <person name="Sternberg P.W."/>
            <person name="Aroian R.V."/>
        </authorList>
    </citation>
    <scope>NUCLEOTIDE SEQUENCE</scope>
    <source>
        <strain evidence="3">HY135</strain>
    </source>
</reference>
<dbReference type="AlphaFoldDB" id="A0A016S2U7"/>
<name>A0A016S2U7_9BILA</name>
<dbReference type="Proteomes" id="UP000024635">
    <property type="component" value="Unassembled WGS sequence"/>
</dbReference>
<evidence type="ECO:0000313" key="3">
    <source>
        <dbReference type="Proteomes" id="UP000024635"/>
    </source>
</evidence>
<dbReference type="EMBL" id="JARK01001650">
    <property type="protein sequence ID" value="EYB84529.1"/>
    <property type="molecule type" value="Genomic_DNA"/>
</dbReference>
<accession>A0A016S2U7</accession>
<evidence type="ECO:0000313" key="2">
    <source>
        <dbReference type="EMBL" id="EYB84529.1"/>
    </source>
</evidence>
<feature type="region of interest" description="Disordered" evidence="1">
    <location>
        <begin position="17"/>
        <end position="40"/>
    </location>
</feature>
<keyword evidence="3" id="KW-1185">Reference proteome</keyword>
<proteinExistence type="predicted"/>
<evidence type="ECO:0000256" key="1">
    <source>
        <dbReference type="SAM" id="MobiDB-lite"/>
    </source>
</evidence>
<sequence>MYSVYMTRWLTTAPHAMQRGSAGGVPAADHGKNKRNSPDAVAGVHHRSMISWSTAGTPPAGRHAVWHAVGLSVTSDYTH</sequence>
<organism evidence="2 3">
    <name type="scientific">Ancylostoma ceylanicum</name>
    <dbReference type="NCBI Taxonomy" id="53326"/>
    <lineage>
        <taxon>Eukaryota</taxon>
        <taxon>Metazoa</taxon>
        <taxon>Ecdysozoa</taxon>
        <taxon>Nematoda</taxon>
        <taxon>Chromadorea</taxon>
        <taxon>Rhabditida</taxon>
        <taxon>Rhabditina</taxon>
        <taxon>Rhabditomorpha</taxon>
        <taxon>Strongyloidea</taxon>
        <taxon>Ancylostomatidae</taxon>
        <taxon>Ancylostomatinae</taxon>
        <taxon>Ancylostoma</taxon>
    </lineage>
</organism>
<comment type="caution">
    <text evidence="2">The sequence shown here is derived from an EMBL/GenBank/DDBJ whole genome shotgun (WGS) entry which is preliminary data.</text>
</comment>